<comment type="similarity">
    <text evidence="7">Belongs to the binding-protein-dependent transport system permease family.</text>
</comment>
<dbReference type="InterPro" id="IPR035906">
    <property type="entry name" value="MetI-like_sf"/>
</dbReference>
<dbReference type="AlphaFoldDB" id="A0A4Q9JW66"/>
<comment type="subcellular location">
    <subcellularLocation>
        <location evidence="1 7">Cell membrane</location>
        <topology evidence="1 7">Multi-pass membrane protein</topology>
    </subcellularLocation>
</comment>
<gene>
    <name evidence="9" type="ORF">DU473_01035</name>
</gene>
<proteinExistence type="inferred from homology"/>
<dbReference type="PANTHER" id="PTHR43386:SF1">
    <property type="entry name" value="D,D-DIPEPTIDE TRANSPORT SYSTEM PERMEASE PROTEIN DDPC-RELATED"/>
    <property type="match status" value="1"/>
</dbReference>
<dbReference type="InterPro" id="IPR050366">
    <property type="entry name" value="BP-dependent_transpt_permease"/>
</dbReference>
<keyword evidence="6 7" id="KW-0472">Membrane</keyword>
<feature type="transmembrane region" description="Helical" evidence="7">
    <location>
        <begin position="228"/>
        <end position="252"/>
    </location>
</feature>
<sequence length="260" mass="30113">MRKIGIFLFIFISLCLYFNFLLSGYDPNLIHLDSIYQSPSKEYIFGTDSLGRDLFIRLLFALKTSFLIGIFASFFTICFACFYVFLMRLVFYSFFIRLLNIFLSLPILLLLMFFQSFLQGGFWSMIFIIALAHFPFIAKVLEDELKRLEKLEFYECALVLGCSKIRAFFKELLPPCFSLLMVLFVLNVIHAINTESTLSFFGLGLAFEIPSLGNILNDASKAIFLGAWWMIVFPLLFILGLILPLLLLARFWQNIFGIRL</sequence>
<accession>A0A4Q9JW66</accession>
<dbReference type="RefSeq" id="WP_131163932.1">
    <property type="nucleotide sequence ID" value="NZ_CP076657.1"/>
</dbReference>
<dbReference type="Gene3D" id="1.10.3720.10">
    <property type="entry name" value="MetI-like"/>
    <property type="match status" value="1"/>
</dbReference>
<evidence type="ECO:0000256" key="6">
    <source>
        <dbReference type="ARBA" id="ARBA00023136"/>
    </source>
</evidence>
<protein>
    <submittedName>
        <fullName evidence="9">ABC transporter permease</fullName>
    </submittedName>
</protein>
<keyword evidence="3" id="KW-1003">Cell membrane</keyword>
<dbReference type="Pfam" id="PF00528">
    <property type="entry name" value="BPD_transp_1"/>
    <property type="match status" value="1"/>
</dbReference>
<evidence type="ECO:0000256" key="4">
    <source>
        <dbReference type="ARBA" id="ARBA00022692"/>
    </source>
</evidence>
<keyword evidence="4 7" id="KW-0812">Transmembrane</keyword>
<evidence type="ECO:0000256" key="3">
    <source>
        <dbReference type="ARBA" id="ARBA00022475"/>
    </source>
</evidence>
<feature type="transmembrane region" description="Helical" evidence="7">
    <location>
        <begin position="122"/>
        <end position="141"/>
    </location>
</feature>
<keyword evidence="5 7" id="KW-1133">Transmembrane helix</keyword>
<dbReference type="GO" id="GO:0005886">
    <property type="term" value="C:plasma membrane"/>
    <property type="evidence" value="ECO:0007669"/>
    <property type="project" value="UniProtKB-SubCell"/>
</dbReference>
<evidence type="ECO:0000256" key="1">
    <source>
        <dbReference type="ARBA" id="ARBA00004651"/>
    </source>
</evidence>
<feature type="transmembrane region" description="Helical" evidence="7">
    <location>
        <begin position="172"/>
        <end position="192"/>
    </location>
</feature>
<keyword evidence="10" id="KW-1185">Reference proteome</keyword>
<evidence type="ECO:0000313" key="10">
    <source>
        <dbReference type="Proteomes" id="UP000292583"/>
    </source>
</evidence>
<evidence type="ECO:0000259" key="8">
    <source>
        <dbReference type="PROSITE" id="PS50928"/>
    </source>
</evidence>
<evidence type="ECO:0000313" key="9">
    <source>
        <dbReference type="EMBL" id="TBR82454.1"/>
    </source>
</evidence>
<evidence type="ECO:0000256" key="2">
    <source>
        <dbReference type="ARBA" id="ARBA00022448"/>
    </source>
</evidence>
<dbReference type="InterPro" id="IPR000515">
    <property type="entry name" value="MetI-like"/>
</dbReference>
<comment type="caution">
    <text evidence="9">The sequence shown here is derived from an EMBL/GenBank/DDBJ whole genome shotgun (WGS) entry which is preliminary data.</text>
</comment>
<dbReference type="EMBL" id="QPGR01000001">
    <property type="protein sequence ID" value="TBR82454.1"/>
    <property type="molecule type" value="Genomic_DNA"/>
</dbReference>
<dbReference type="PANTHER" id="PTHR43386">
    <property type="entry name" value="OLIGOPEPTIDE TRANSPORT SYSTEM PERMEASE PROTEIN APPC"/>
    <property type="match status" value="1"/>
</dbReference>
<evidence type="ECO:0000256" key="7">
    <source>
        <dbReference type="RuleBase" id="RU363032"/>
    </source>
</evidence>
<feature type="domain" description="ABC transmembrane type-1" evidence="8">
    <location>
        <begin position="62"/>
        <end position="249"/>
    </location>
</feature>
<dbReference type="Proteomes" id="UP000292583">
    <property type="component" value="Unassembled WGS sequence"/>
</dbReference>
<dbReference type="CDD" id="cd06261">
    <property type="entry name" value="TM_PBP2"/>
    <property type="match status" value="1"/>
</dbReference>
<dbReference type="OrthoDB" id="9783218at2"/>
<feature type="transmembrane region" description="Helical" evidence="7">
    <location>
        <begin position="98"/>
        <end position="116"/>
    </location>
</feature>
<keyword evidence="2 7" id="KW-0813">Transport</keyword>
<dbReference type="PROSITE" id="PS50928">
    <property type="entry name" value="ABC_TM1"/>
    <property type="match status" value="1"/>
</dbReference>
<feature type="transmembrane region" description="Helical" evidence="7">
    <location>
        <begin position="66"/>
        <end position="86"/>
    </location>
</feature>
<name>A0A4Q9JW66_9BACT</name>
<feature type="transmembrane region" description="Helical" evidence="7">
    <location>
        <begin position="7"/>
        <end position="25"/>
    </location>
</feature>
<organism evidence="9 10">
    <name type="scientific">Campylobacter novaezeelandiae</name>
    <dbReference type="NCBI Taxonomy" id="2267891"/>
    <lineage>
        <taxon>Bacteria</taxon>
        <taxon>Pseudomonadati</taxon>
        <taxon>Campylobacterota</taxon>
        <taxon>Epsilonproteobacteria</taxon>
        <taxon>Campylobacterales</taxon>
        <taxon>Campylobacteraceae</taxon>
        <taxon>Campylobacter</taxon>
    </lineage>
</organism>
<reference evidence="9 10" key="1">
    <citation type="submission" date="2018-07" db="EMBL/GenBank/DDBJ databases">
        <title>Campylobacter zealandensis sp. nov., isolated from birds and water in New Zealand.</title>
        <authorList>
            <person name="Wilkinson D.A."/>
            <person name="Biggs P.J."/>
            <person name="French N.P."/>
            <person name="Midwinter A.C."/>
        </authorList>
    </citation>
    <scope>NUCLEOTIDE SEQUENCE [LARGE SCALE GENOMIC DNA]</scope>
    <source>
        <strain evidence="9 10">B423b</strain>
    </source>
</reference>
<dbReference type="GO" id="GO:0055085">
    <property type="term" value="P:transmembrane transport"/>
    <property type="evidence" value="ECO:0007669"/>
    <property type="project" value="InterPro"/>
</dbReference>
<dbReference type="SUPFAM" id="SSF161098">
    <property type="entry name" value="MetI-like"/>
    <property type="match status" value="1"/>
</dbReference>
<evidence type="ECO:0000256" key="5">
    <source>
        <dbReference type="ARBA" id="ARBA00022989"/>
    </source>
</evidence>